<keyword evidence="1" id="KW-0472">Membrane</keyword>
<feature type="transmembrane region" description="Helical" evidence="1">
    <location>
        <begin position="149"/>
        <end position="169"/>
    </location>
</feature>
<gene>
    <name evidence="2" type="ORF">LVJ81_06820</name>
</gene>
<feature type="transmembrane region" description="Helical" evidence="1">
    <location>
        <begin position="42"/>
        <end position="61"/>
    </location>
</feature>
<dbReference type="Proteomes" id="UP000832034">
    <property type="component" value="Chromosome"/>
</dbReference>
<feature type="transmembrane region" description="Helical" evidence="1">
    <location>
        <begin position="334"/>
        <end position="352"/>
    </location>
</feature>
<feature type="transmembrane region" description="Helical" evidence="1">
    <location>
        <begin position="91"/>
        <end position="112"/>
    </location>
</feature>
<feature type="transmembrane region" description="Helical" evidence="1">
    <location>
        <begin position="272"/>
        <end position="294"/>
    </location>
</feature>
<feature type="transmembrane region" description="Helical" evidence="1">
    <location>
        <begin position="124"/>
        <end position="142"/>
    </location>
</feature>
<evidence type="ECO:0008006" key="4">
    <source>
        <dbReference type="Google" id="ProtNLM"/>
    </source>
</evidence>
<proteinExistence type="predicted"/>
<feature type="transmembrane region" description="Helical" evidence="1">
    <location>
        <begin position="229"/>
        <end position="252"/>
    </location>
</feature>
<dbReference type="EMBL" id="CP091512">
    <property type="protein sequence ID" value="UOO91386.1"/>
    <property type="molecule type" value="Genomic_DNA"/>
</dbReference>
<evidence type="ECO:0000256" key="1">
    <source>
        <dbReference type="SAM" id="Phobius"/>
    </source>
</evidence>
<feature type="transmembrane region" description="Helical" evidence="1">
    <location>
        <begin position="194"/>
        <end position="217"/>
    </location>
</feature>
<organism evidence="2 3">
    <name type="scientific">Vitreoscilla stercoraria</name>
    <dbReference type="NCBI Taxonomy" id="61"/>
    <lineage>
        <taxon>Bacteria</taxon>
        <taxon>Pseudomonadati</taxon>
        <taxon>Pseudomonadota</taxon>
        <taxon>Betaproteobacteria</taxon>
        <taxon>Neisseriales</taxon>
        <taxon>Neisseriaceae</taxon>
        <taxon>Vitreoscilla</taxon>
    </lineage>
</organism>
<protein>
    <recommendedName>
        <fullName evidence="4">Membrane protein YkvI</fullName>
    </recommendedName>
</protein>
<accession>A0ABY4E7R5</accession>
<dbReference type="RefSeq" id="WP_019959369.1">
    <property type="nucleotide sequence ID" value="NZ_CP091512.1"/>
</dbReference>
<dbReference type="PANTHER" id="PTHR37814">
    <property type="entry name" value="CONSERVED MEMBRANE PROTEIN"/>
    <property type="match status" value="1"/>
</dbReference>
<keyword evidence="3" id="KW-1185">Reference proteome</keyword>
<feature type="transmembrane region" description="Helical" evidence="1">
    <location>
        <begin position="306"/>
        <end position="328"/>
    </location>
</feature>
<feature type="transmembrane region" description="Helical" evidence="1">
    <location>
        <begin position="12"/>
        <end position="30"/>
    </location>
</feature>
<name>A0ABY4E7R5_VITST</name>
<reference evidence="2" key="1">
    <citation type="submission" date="2021-12" db="EMBL/GenBank/DDBJ databases">
        <authorList>
            <person name="Veyrier F.J."/>
        </authorList>
    </citation>
    <scope>NUCLEOTIDE SEQUENCE</scope>
    <source>
        <strain evidence="2">SAG 1488-6</strain>
    </source>
</reference>
<keyword evidence="1" id="KW-0812">Transmembrane</keyword>
<sequence>MAQTQTHISWGRVLTYAGAFIAFLIGSGFATGQEVMQYFTAYGYSGILGILVVLVLFCYVGREFVIIGNHQRFENGGQIYEYLCGRWVGRFFDYFSILFIYMSFIVMIGGTGATVSQQYDLNPWIGALGMGFVVALTVICGLDKIVDVLGKVGPAIVVLTIILGGIAMAKNPDGLVSVNEILPSLNLMTASGHWFFAATSYVGFCMLWLAGFMSLMGSSAKNLKEITRGAVLGACGFSLALAIIALGLMANLELVAGSMVPTLKLAGYIHPMFATVFSVIVLAGIYTTAVPLLWQASARFTNGKSAGFKILTVVLTAIGVFVGMKIPFDSLVNAIYVINGYVGIVLLAFLFIHTIQRLRHAKVLTLKSQ</sequence>
<dbReference type="PANTHER" id="PTHR37814:SF1">
    <property type="entry name" value="MEMBRANE PROTEIN"/>
    <property type="match status" value="1"/>
</dbReference>
<evidence type="ECO:0000313" key="2">
    <source>
        <dbReference type="EMBL" id="UOO91386.1"/>
    </source>
</evidence>
<reference evidence="2" key="2">
    <citation type="journal article" date="2022" name="Res Sq">
        <title>Evolution of multicellular longitudinally dividing oral cavity symbionts (Neisseriaceae).</title>
        <authorList>
            <person name="Nyongesa S."/>
            <person name="Weber P."/>
            <person name="Bernet E."/>
            <person name="Pullido F."/>
            <person name="Nieckarz M."/>
            <person name="Delaby M."/>
            <person name="Nieves C."/>
            <person name="Viehboeck T."/>
            <person name="Krause N."/>
            <person name="Rivera-Millot A."/>
            <person name="Nakamura A."/>
            <person name="Vischer N."/>
            <person name="VanNieuwenhze M."/>
            <person name="Brun Y."/>
            <person name="Cava F."/>
            <person name="Bulgheresi S."/>
            <person name="Veyrier F."/>
        </authorList>
    </citation>
    <scope>NUCLEOTIDE SEQUENCE</scope>
    <source>
        <strain evidence="2">SAG 1488-6</strain>
    </source>
</reference>
<evidence type="ECO:0000313" key="3">
    <source>
        <dbReference type="Proteomes" id="UP000832034"/>
    </source>
</evidence>
<dbReference type="InterPro" id="IPR038728">
    <property type="entry name" value="YkvI-like"/>
</dbReference>
<keyword evidence="1" id="KW-1133">Transmembrane helix</keyword>